<sequence length="130" mass="15088">MIKGLDMNSVISKILSSTRRALIGEITQNMRAVYVALENYTIKILFIYNGKITDDDQDNVGYIGSLIVSDFNEYKIDEKAIRIDYPKVFILPKNYILVYRLEEVVAKNTDNIIVDLEKLKLVEDWCIYEI</sequence>
<reference evidence="1 2" key="1">
    <citation type="submission" date="2020-11" db="EMBL/GenBank/DDBJ databases">
        <authorList>
            <person name="Peeters C."/>
        </authorList>
    </citation>
    <scope>NUCLEOTIDE SEQUENCE [LARGE SCALE GENOMIC DNA]</scope>
    <source>
        <strain evidence="1 2">LMG 7974</strain>
    </source>
</reference>
<proteinExistence type="predicted"/>
<evidence type="ECO:0000313" key="1">
    <source>
        <dbReference type="EMBL" id="CAD7289833.1"/>
    </source>
</evidence>
<dbReference type="Pfam" id="PF26541">
    <property type="entry name" value="MafI2"/>
    <property type="match status" value="1"/>
</dbReference>
<evidence type="ECO:0000313" key="2">
    <source>
        <dbReference type="Proteomes" id="UP000789803"/>
    </source>
</evidence>
<accession>A0ABN7KCN4</accession>
<protein>
    <submittedName>
        <fullName evidence="1">Uncharacterized protein</fullName>
    </submittedName>
</protein>
<dbReference type="InterPro" id="IPR058702">
    <property type="entry name" value="MafI2-like"/>
</dbReference>
<name>A0ABN7KCN4_9BACT</name>
<dbReference type="EMBL" id="CAJHOF010000036">
    <property type="protein sequence ID" value="CAD7289833.1"/>
    <property type="molecule type" value="Genomic_DNA"/>
</dbReference>
<keyword evidence="2" id="KW-1185">Reference proteome</keyword>
<dbReference type="Proteomes" id="UP000789803">
    <property type="component" value="Unassembled WGS sequence"/>
</dbReference>
<gene>
    <name evidence="1" type="ORF">LMG7974_01918</name>
</gene>
<comment type="caution">
    <text evidence="1">The sequence shown here is derived from an EMBL/GenBank/DDBJ whole genome shotgun (WGS) entry which is preliminary data.</text>
</comment>
<organism evidence="1 2">
    <name type="scientific">Campylobacter majalis</name>
    <dbReference type="NCBI Taxonomy" id="2790656"/>
    <lineage>
        <taxon>Bacteria</taxon>
        <taxon>Pseudomonadati</taxon>
        <taxon>Campylobacterota</taxon>
        <taxon>Epsilonproteobacteria</taxon>
        <taxon>Campylobacterales</taxon>
        <taxon>Campylobacteraceae</taxon>
        <taxon>Campylobacter</taxon>
    </lineage>
</organism>